<comment type="caution">
    <text evidence="1">The sequence shown here is derived from an EMBL/GenBank/DDBJ whole genome shotgun (WGS) entry which is preliminary data.</text>
</comment>
<evidence type="ECO:0000313" key="1">
    <source>
        <dbReference type="EMBL" id="RZQ60871.1"/>
    </source>
</evidence>
<dbReference type="AlphaFoldDB" id="A0A4Q7J0K5"/>
<name>A0A4Q7J0K5_9PSEU</name>
<dbReference type="RefSeq" id="WP_130478444.1">
    <property type="nucleotide sequence ID" value="NZ_SFCC01000015.1"/>
</dbReference>
<keyword evidence="2" id="KW-1185">Reference proteome</keyword>
<dbReference type="Proteomes" id="UP000292003">
    <property type="component" value="Unassembled WGS sequence"/>
</dbReference>
<accession>A0A4Q7J0K5</accession>
<gene>
    <name evidence="1" type="ORF">EWH70_27625</name>
</gene>
<sequence length="115" mass="12031">MNDQPCWVLVDTGSGETVETDSGIPHFLTEQDATRRARELAAEGQGGLVARRERFVCVLGPDCAGCDGAFAEWTDGADHIAPVNVDATLAAVEWVRDGGGWRCPDCAAAAGLVAS</sequence>
<reference evidence="1 2" key="1">
    <citation type="submission" date="2019-02" db="EMBL/GenBank/DDBJ databases">
        <title>Draft genome sequence of Amycolatopsis sp. 8-3EHSu isolated from roots of Suaeda maritima.</title>
        <authorList>
            <person name="Duangmal K."/>
            <person name="Chantavorakit T."/>
        </authorList>
    </citation>
    <scope>NUCLEOTIDE SEQUENCE [LARGE SCALE GENOMIC DNA]</scope>
    <source>
        <strain evidence="1 2">8-3EHSu</strain>
    </source>
</reference>
<dbReference type="EMBL" id="SFCC01000015">
    <property type="protein sequence ID" value="RZQ60871.1"/>
    <property type="molecule type" value="Genomic_DNA"/>
</dbReference>
<evidence type="ECO:0000313" key="2">
    <source>
        <dbReference type="Proteomes" id="UP000292003"/>
    </source>
</evidence>
<organism evidence="1 2">
    <name type="scientific">Amycolatopsis suaedae</name>
    <dbReference type="NCBI Taxonomy" id="2510978"/>
    <lineage>
        <taxon>Bacteria</taxon>
        <taxon>Bacillati</taxon>
        <taxon>Actinomycetota</taxon>
        <taxon>Actinomycetes</taxon>
        <taxon>Pseudonocardiales</taxon>
        <taxon>Pseudonocardiaceae</taxon>
        <taxon>Amycolatopsis</taxon>
    </lineage>
</organism>
<protein>
    <submittedName>
        <fullName evidence="1">Uncharacterized protein</fullName>
    </submittedName>
</protein>
<proteinExistence type="predicted"/>